<dbReference type="Proteomes" id="UP000078200">
    <property type="component" value="Unassembled WGS sequence"/>
</dbReference>
<evidence type="ECO:0000313" key="3">
    <source>
        <dbReference type="Proteomes" id="UP000078200"/>
    </source>
</evidence>
<proteinExistence type="predicted"/>
<evidence type="ECO:0000256" key="1">
    <source>
        <dbReference type="SAM" id="MobiDB-lite"/>
    </source>
</evidence>
<organism evidence="2 3">
    <name type="scientific">Glossina austeni</name>
    <name type="common">Savannah tsetse fly</name>
    <dbReference type="NCBI Taxonomy" id="7395"/>
    <lineage>
        <taxon>Eukaryota</taxon>
        <taxon>Metazoa</taxon>
        <taxon>Ecdysozoa</taxon>
        <taxon>Arthropoda</taxon>
        <taxon>Hexapoda</taxon>
        <taxon>Insecta</taxon>
        <taxon>Pterygota</taxon>
        <taxon>Neoptera</taxon>
        <taxon>Endopterygota</taxon>
        <taxon>Diptera</taxon>
        <taxon>Brachycera</taxon>
        <taxon>Muscomorpha</taxon>
        <taxon>Hippoboscoidea</taxon>
        <taxon>Glossinidae</taxon>
        <taxon>Glossina</taxon>
    </lineage>
</organism>
<keyword evidence="3" id="KW-1185">Reference proteome</keyword>
<name>A0A1A9VYE8_GLOAU</name>
<feature type="region of interest" description="Disordered" evidence="1">
    <location>
        <begin position="1"/>
        <end position="27"/>
    </location>
</feature>
<dbReference type="VEuPathDB" id="VectorBase:GAUT051692"/>
<dbReference type="EnsemblMetazoa" id="GAUT051692-RA">
    <property type="protein sequence ID" value="GAUT051692-PA"/>
    <property type="gene ID" value="GAUT051692"/>
</dbReference>
<dbReference type="AlphaFoldDB" id="A0A1A9VYE8"/>
<protein>
    <submittedName>
        <fullName evidence="2">Uncharacterized protein</fullName>
    </submittedName>
</protein>
<accession>A0A1A9VYE8</accession>
<evidence type="ECO:0000313" key="2">
    <source>
        <dbReference type="EnsemblMetazoa" id="GAUT051692-PA"/>
    </source>
</evidence>
<sequence>MHNHSERTAPLALPSIYNPPATASRRLPPQQLNKQSLRKCNDLFVYVYFLHTQTSIHADVLLCIFVCRLDTQAPEWNNVEIGFQSVDSTPEDNKNDFQFLKKRQEIQENVV</sequence>
<reference evidence="2" key="1">
    <citation type="submission" date="2020-05" db="UniProtKB">
        <authorList>
            <consortium name="EnsemblMetazoa"/>
        </authorList>
    </citation>
    <scope>IDENTIFICATION</scope>
    <source>
        <strain evidence="2">TTRI</strain>
    </source>
</reference>